<dbReference type="Proteomes" id="UP001597237">
    <property type="component" value="Unassembled WGS sequence"/>
</dbReference>
<protein>
    <recommendedName>
        <fullName evidence="4">DUF4337 domain-containing protein</fullName>
    </recommendedName>
</protein>
<evidence type="ECO:0000256" key="1">
    <source>
        <dbReference type="SAM" id="Phobius"/>
    </source>
</evidence>
<proteinExistence type="predicted"/>
<keyword evidence="3" id="KW-1185">Reference proteome</keyword>
<organism evidence="2 3">
    <name type="scientific">Phenylobacterium terrae</name>
    <dbReference type="NCBI Taxonomy" id="2665495"/>
    <lineage>
        <taxon>Bacteria</taxon>
        <taxon>Pseudomonadati</taxon>
        <taxon>Pseudomonadota</taxon>
        <taxon>Alphaproteobacteria</taxon>
        <taxon>Caulobacterales</taxon>
        <taxon>Caulobacteraceae</taxon>
        <taxon>Phenylobacterium</taxon>
    </lineage>
</organism>
<accession>A0ABW4N430</accession>
<keyword evidence="1" id="KW-1133">Transmembrane helix</keyword>
<dbReference type="RefSeq" id="WP_377283823.1">
    <property type="nucleotide sequence ID" value="NZ_JBHRSI010000009.1"/>
</dbReference>
<sequence length="216" mass="23369">MADEPVRNNDATEIANAVVIAITGVIAAIGSYQGSLWEGQQATAYSRSNSLRTESNRAADHADTMKAAEAAVFSAWLNARATGDTRLADFYARRFPPDLQHAFNDWINQEPLTNPAAPLTPFLTPSYRPAGPALAAELDRKAAEVFEEGQRANHVSDAFAQGGTILSLSLFFAGIAQVFRRRRVRVTLLFMAILACALGAIRVFTLPMITIMNQGG</sequence>
<evidence type="ECO:0000313" key="3">
    <source>
        <dbReference type="Proteomes" id="UP001597237"/>
    </source>
</evidence>
<comment type="caution">
    <text evidence="2">The sequence shown here is derived from an EMBL/GenBank/DDBJ whole genome shotgun (WGS) entry which is preliminary data.</text>
</comment>
<reference evidence="3" key="1">
    <citation type="journal article" date="2019" name="Int. J. Syst. Evol. Microbiol.">
        <title>The Global Catalogue of Microorganisms (GCM) 10K type strain sequencing project: providing services to taxonomists for standard genome sequencing and annotation.</title>
        <authorList>
            <consortium name="The Broad Institute Genomics Platform"/>
            <consortium name="The Broad Institute Genome Sequencing Center for Infectious Disease"/>
            <person name="Wu L."/>
            <person name="Ma J."/>
        </authorList>
    </citation>
    <scope>NUCLEOTIDE SEQUENCE [LARGE SCALE GENOMIC DNA]</scope>
    <source>
        <strain evidence="3">DFY28</strain>
    </source>
</reference>
<keyword evidence="1" id="KW-0472">Membrane</keyword>
<evidence type="ECO:0008006" key="4">
    <source>
        <dbReference type="Google" id="ProtNLM"/>
    </source>
</evidence>
<name>A0ABW4N430_9CAUL</name>
<keyword evidence="1" id="KW-0812">Transmembrane</keyword>
<dbReference type="EMBL" id="JBHUEY010000001">
    <property type="protein sequence ID" value="MFD1784224.1"/>
    <property type="molecule type" value="Genomic_DNA"/>
</dbReference>
<gene>
    <name evidence="2" type="ORF">ACFSC0_12525</name>
</gene>
<feature type="transmembrane region" description="Helical" evidence="1">
    <location>
        <begin position="186"/>
        <end position="209"/>
    </location>
</feature>
<evidence type="ECO:0000313" key="2">
    <source>
        <dbReference type="EMBL" id="MFD1784224.1"/>
    </source>
</evidence>